<comment type="caution">
    <text evidence="1">The sequence shown here is derived from an EMBL/GenBank/DDBJ whole genome shotgun (WGS) entry which is preliminary data.</text>
</comment>
<proteinExistence type="predicted"/>
<gene>
    <name evidence="1" type="ORF">BDD39_002724</name>
</gene>
<accession>A0A846MKS9</accession>
<sequence length="83" mass="9487">MMEIMFCELQPLLTYCRFYGNPPHIRSRSLLSLTYVNESPTDEISGEFLSDRSHIQTVINVHTEKPTDSGSFIKDCCPLVFSV</sequence>
<keyword evidence="2" id="KW-1185">Reference proteome</keyword>
<protein>
    <submittedName>
        <fullName evidence="1">Uncharacterized protein</fullName>
    </submittedName>
</protein>
<name>A0A846MKS9_9BACL</name>
<dbReference type="Proteomes" id="UP000532769">
    <property type="component" value="Unassembled WGS sequence"/>
</dbReference>
<organism evidence="1 2">
    <name type="scientific">Saccharococcus thermophilus</name>
    <dbReference type="NCBI Taxonomy" id="29396"/>
    <lineage>
        <taxon>Bacteria</taxon>
        <taxon>Bacillati</taxon>
        <taxon>Bacillota</taxon>
        <taxon>Bacilli</taxon>
        <taxon>Bacillales</taxon>
        <taxon>Anoxybacillaceae</taxon>
        <taxon>Saccharococcus</taxon>
    </lineage>
</organism>
<reference evidence="1 2" key="1">
    <citation type="submission" date="2020-03" db="EMBL/GenBank/DDBJ databases">
        <title>Genomic Encyclopedia of Archaeal and Bacterial Type Strains, Phase II (KMG-II): from individual species to whole genera.</title>
        <authorList>
            <person name="Goeker M."/>
        </authorList>
    </citation>
    <scope>NUCLEOTIDE SEQUENCE [LARGE SCALE GENOMIC DNA]</scope>
    <source>
        <strain evidence="1 2">DSM 4749</strain>
    </source>
</reference>
<dbReference type="EMBL" id="JAASRS010000001">
    <property type="protein sequence ID" value="NIK16214.1"/>
    <property type="molecule type" value="Genomic_DNA"/>
</dbReference>
<evidence type="ECO:0000313" key="2">
    <source>
        <dbReference type="Proteomes" id="UP000532769"/>
    </source>
</evidence>
<evidence type="ECO:0000313" key="1">
    <source>
        <dbReference type="EMBL" id="NIK16214.1"/>
    </source>
</evidence>
<dbReference type="AlphaFoldDB" id="A0A846MKS9"/>